<feature type="region of interest" description="Disordered" evidence="1">
    <location>
        <begin position="636"/>
        <end position="675"/>
    </location>
</feature>
<dbReference type="InterPro" id="IPR050896">
    <property type="entry name" value="Mito_lipid_metab_GTPase"/>
</dbReference>
<feature type="compositionally biased region" description="Basic residues" evidence="1">
    <location>
        <begin position="47"/>
        <end position="57"/>
    </location>
</feature>
<dbReference type="GO" id="GO:0005739">
    <property type="term" value="C:mitochondrion"/>
    <property type="evidence" value="ECO:0007669"/>
    <property type="project" value="TreeGrafter"/>
</dbReference>
<comment type="caution">
    <text evidence="2">The sequence shown here is derived from an EMBL/GenBank/DDBJ whole genome shotgun (WGS) entry which is preliminary data.</text>
</comment>
<organism evidence="2 3">
    <name type="scientific">Ophiocordyceps unilateralis</name>
    <name type="common">Zombie-ant fungus</name>
    <name type="synonym">Torrubia unilateralis</name>
    <dbReference type="NCBI Taxonomy" id="268505"/>
    <lineage>
        <taxon>Eukaryota</taxon>
        <taxon>Fungi</taxon>
        <taxon>Dikarya</taxon>
        <taxon>Ascomycota</taxon>
        <taxon>Pezizomycotina</taxon>
        <taxon>Sordariomycetes</taxon>
        <taxon>Hypocreomycetidae</taxon>
        <taxon>Hypocreales</taxon>
        <taxon>Ophiocordycipitaceae</taxon>
        <taxon>Ophiocordyceps</taxon>
    </lineage>
</organism>
<evidence type="ECO:0008006" key="4">
    <source>
        <dbReference type="Google" id="ProtNLM"/>
    </source>
</evidence>
<dbReference type="PANTHER" id="PTHR46434:SF1">
    <property type="entry name" value="GENETIC INTERACTOR OF PROHIBITINS 3, MITOCHONDRIAL"/>
    <property type="match status" value="1"/>
</dbReference>
<dbReference type="InterPro" id="IPR027417">
    <property type="entry name" value="P-loop_NTPase"/>
</dbReference>
<gene>
    <name evidence="2" type="ORF">XA68_17409</name>
</gene>
<feature type="region of interest" description="Disordered" evidence="1">
    <location>
        <begin position="41"/>
        <end position="67"/>
    </location>
</feature>
<accession>A0A2A9PKK9</accession>
<sequence>MRRATTAPWLNRAHRVGGEVTHPRPAIFLYATIRPFHAESQLSSPIKQRKRARRLTHEHKSAAEEDIRQPNKLPVTCSGCGALTHSFNPEWLGYYNPEAKRVRFWLKRHGGNSEKIDHGIPSTAAWQDVQDVVKESNKVDHVEEGTNHTEAMVPEYVKREMERKTKRSSKLRADNLVSQVLKSSKLGEDMLAKLGLTPATMLSRDEVQATIEAGYGSNRPPVCDRCSDVINYGLSRISAKPPAPYPSIDSLADTIAESPYKHNHIYHVIDAADFPMSLIPRLDVLIDGVHMRSRNRRAKTDKYVDGRQTTMNFIITRSDLLAPKKPMVDAMMPYLQQVLRDALGQFGESVRLGNVMCVSPMAGWWTDVLREKIWDNDGASWLVGKVNVGKSKLFQEIFPKGRNFKPVQRQKERISIDYDEPPLGELLPPLQPARYWPEMPVVSPLRGVTVSPIRIAYGRAGKKVRGELIDMPGLARGDLETFVKDEYKKHMFMQKRVVATQTSVTSKRSLLLGGGLIRITPRTPDLTFLMYNFTPIKHHLTSEEKAAELQSQTRESPGLERWTIPGVGDRMKHAGTFKLIYDVTKKRAGPLTRKDAVGLRVDRLPFRVLSIDILIEGVGYVEVVAQVRARDYERYPDLDGKKDQEEAQQTFSGTVSGDAGASSDPSADLEKLRLGPSTTSKWSPVCRNGLLTETDFEHRLAYEMKDEPRPVSMPEIMIEAQFEPTTDWPAVDVYSPEGRFIGIRRPIQGWENNKPMSVLRPTPPRPRRSMRGFELRHKIHNPRPMNM</sequence>
<dbReference type="PANTHER" id="PTHR46434">
    <property type="entry name" value="GENETIC INTERACTOR OF PROHIBITINS 3, MITOCHONDRIAL"/>
    <property type="match status" value="1"/>
</dbReference>
<dbReference type="Proteomes" id="UP000037136">
    <property type="component" value="Unassembled WGS sequence"/>
</dbReference>
<feature type="compositionally biased region" description="Basic and acidic residues" evidence="1">
    <location>
        <begin position="58"/>
        <end position="67"/>
    </location>
</feature>
<dbReference type="Gene3D" id="3.40.50.300">
    <property type="entry name" value="P-loop containing nucleotide triphosphate hydrolases"/>
    <property type="match status" value="1"/>
</dbReference>
<evidence type="ECO:0000313" key="3">
    <source>
        <dbReference type="Proteomes" id="UP000037136"/>
    </source>
</evidence>
<name>A0A2A9PKK9_OPHUN</name>
<keyword evidence="3" id="KW-1185">Reference proteome</keyword>
<evidence type="ECO:0000313" key="2">
    <source>
        <dbReference type="EMBL" id="PFH61423.1"/>
    </source>
</evidence>
<dbReference type="AlphaFoldDB" id="A0A2A9PKK9"/>
<evidence type="ECO:0000256" key="1">
    <source>
        <dbReference type="SAM" id="MobiDB-lite"/>
    </source>
</evidence>
<dbReference type="STRING" id="268505.A0A2A9PKK9"/>
<feature type="compositionally biased region" description="Basic and acidic residues" evidence="1">
    <location>
        <begin position="636"/>
        <end position="645"/>
    </location>
</feature>
<feature type="compositionally biased region" description="Low complexity" evidence="1">
    <location>
        <begin position="656"/>
        <end position="666"/>
    </location>
</feature>
<dbReference type="SUPFAM" id="SSF52540">
    <property type="entry name" value="P-loop containing nucleoside triphosphate hydrolases"/>
    <property type="match status" value="1"/>
</dbReference>
<proteinExistence type="predicted"/>
<dbReference type="OrthoDB" id="1696305at2759"/>
<dbReference type="EMBL" id="LAZP02000072">
    <property type="protein sequence ID" value="PFH61423.1"/>
    <property type="molecule type" value="Genomic_DNA"/>
</dbReference>
<reference evidence="2 3" key="2">
    <citation type="journal article" date="2017" name="Sci. Rep.">
        <title>Ant-infecting Ophiocordyceps genomes reveal a high diversity of potential behavioral manipulation genes and a possible major role for enterotoxins.</title>
        <authorList>
            <person name="de Bekker C."/>
            <person name="Ohm R.A."/>
            <person name="Evans H.C."/>
            <person name="Brachmann A."/>
            <person name="Hughes D.P."/>
        </authorList>
    </citation>
    <scope>NUCLEOTIDE SEQUENCE [LARGE SCALE GENOMIC DNA]</scope>
    <source>
        <strain evidence="2 3">SC16a</strain>
    </source>
</reference>
<protein>
    <recommendedName>
        <fullName evidence="4">G domain-containing protein</fullName>
    </recommendedName>
</protein>
<reference evidence="2 3" key="1">
    <citation type="journal article" date="2015" name="BMC Genomics">
        <title>Gene expression during zombie ant biting behavior reflects the complexity underlying fungal parasitic behavioral manipulation.</title>
        <authorList>
            <person name="de Bekker C."/>
            <person name="Ohm R.A."/>
            <person name="Loreto R.G."/>
            <person name="Sebastian A."/>
            <person name="Albert I."/>
            <person name="Merrow M."/>
            <person name="Brachmann A."/>
            <person name="Hughes D.P."/>
        </authorList>
    </citation>
    <scope>NUCLEOTIDE SEQUENCE [LARGE SCALE GENOMIC DNA]</scope>
    <source>
        <strain evidence="2 3">SC16a</strain>
    </source>
</reference>